<evidence type="ECO:0000313" key="2">
    <source>
        <dbReference type="EMBL" id="GJJ09064.1"/>
    </source>
</evidence>
<evidence type="ECO:0000256" key="1">
    <source>
        <dbReference type="SAM" id="Phobius"/>
    </source>
</evidence>
<gene>
    <name evidence="2" type="ORF">Clacol_003286</name>
</gene>
<feature type="transmembrane region" description="Helical" evidence="1">
    <location>
        <begin position="102"/>
        <end position="122"/>
    </location>
</feature>
<protein>
    <recommendedName>
        <fullName evidence="4">G-protein coupled receptors family 1 profile domain-containing protein</fullName>
    </recommendedName>
</protein>
<feature type="transmembrane region" description="Helical" evidence="1">
    <location>
        <begin position="47"/>
        <end position="73"/>
    </location>
</feature>
<keyword evidence="3" id="KW-1185">Reference proteome</keyword>
<keyword evidence="1" id="KW-1133">Transmembrane helix</keyword>
<keyword evidence="1" id="KW-0812">Transmembrane</keyword>
<feature type="transmembrane region" description="Helical" evidence="1">
    <location>
        <begin position="143"/>
        <end position="162"/>
    </location>
</feature>
<accession>A0AAV5A748</accession>
<sequence length="247" mass="27232">MLAIASLCLLVYDILITLDQEIFTIAVVEIAMALRVWALYHQSRRIFLFLALLVVAATSHGIVINAISLYVVWTSNTRTAEQPYLAACNRISTHFPGIYGTIFYSPLVLEVVFFSMTIAQVIRYGWISGVPLISHIRHNGIKFFSLALAAILFAVVGVFFQATKNAARNSNIRGAFSENSLNRSTQDARGFNTRTNGIPQQLTELGDSELDGFDGFQNDGSYSSSYGGGSAAFRLETIREEASHSYP</sequence>
<evidence type="ECO:0000313" key="3">
    <source>
        <dbReference type="Proteomes" id="UP001050691"/>
    </source>
</evidence>
<organism evidence="2 3">
    <name type="scientific">Clathrus columnatus</name>
    <dbReference type="NCBI Taxonomy" id="1419009"/>
    <lineage>
        <taxon>Eukaryota</taxon>
        <taxon>Fungi</taxon>
        <taxon>Dikarya</taxon>
        <taxon>Basidiomycota</taxon>
        <taxon>Agaricomycotina</taxon>
        <taxon>Agaricomycetes</taxon>
        <taxon>Phallomycetidae</taxon>
        <taxon>Phallales</taxon>
        <taxon>Clathraceae</taxon>
        <taxon>Clathrus</taxon>
    </lineage>
</organism>
<evidence type="ECO:0008006" key="4">
    <source>
        <dbReference type="Google" id="ProtNLM"/>
    </source>
</evidence>
<proteinExistence type="predicted"/>
<name>A0AAV5A748_9AGAM</name>
<reference evidence="2" key="1">
    <citation type="submission" date="2021-10" db="EMBL/GenBank/DDBJ databases">
        <title>De novo Genome Assembly of Clathrus columnatus (Basidiomycota, Fungi) Using Illumina and Nanopore Sequence Data.</title>
        <authorList>
            <person name="Ogiso-Tanaka E."/>
            <person name="Itagaki H."/>
            <person name="Hosoya T."/>
            <person name="Hosaka K."/>
        </authorList>
    </citation>
    <scope>NUCLEOTIDE SEQUENCE</scope>
    <source>
        <strain evidence="2">MO-923</strain>
    </source>
</reference>
<comment type="caution">
    <text evidence="2">The sequence shown here is derived from an EMBL/GenBank/DDBJ whole genome shotgun (WGS) entry which is preliminary data.</text>
</comment>
<dbReference type="EMBL" id="BPWL01000004">
    <property type="protein sequence ID" value="GJJ09064.1"/>
    <property type="molecule type" value="Genomic_DNA"/>
</dbReference>
<dbReference type="AlphaFoldDB" id="A0AAV5A748"/>
<dbReference type="Proteomes" id="UP001050691">
    <property type="component" value="Unassembled WGS sequence"/>
</dbReference>
<keyword evidence="1" id="KW-0472">Membrane</keyword>
<feature type="transmembrane region" description="Helical" evidence="1">
    <location>
        <begin position="23"/>
        <end position="40"/>
    </location>
</feature>